<evidence type="ECO:0000259" key="1">
    <source>
        <dbReference type="Pfam" id="PF17906"/>
    </source>
</evidence>
<dbReference type="GO" id="GO:0005634">
    <property type="term" value="C:nucleus"/>
    <property type="evidence" value="ECO:0007669"/>
    <property type="project" value="TreeGrafter"/>
</dbReference>
<gene>
    <name evidence="2" type="ORF">M513_08781</name>
</gene>
<dbReference type="InterPro" id="IPR041426">
    <property type="entry name" value="Mos1_HTH"/>
</dbReference>
<dbReference type="GO" id="GO:0046975">
    <property type="term" value="F:histone H3K36 methyltransferase activity"/>
    <property type="evidence" value="ECO:0007669"/>
    <property type="project" value="TreeGrafter"/>
</dbReference>
<name>A0A085LZ85_9BILA</name>
<dbReference type="GO" id="GO:0000014">
    <property type="term" value="F:single-stranded DNA endodeoxyribonuclease activity"/>
    <property type="evidence" value="ECO:0007669"/>
    <property type="project" value="TreeGrafter"/>
</dbReference>
<dbReference type="InterPro" id="IPR036388">
    <property type="entry name" value="WH-like_DNA-bd_sf"/>
</dbReference>
<proteinExistence type="predicted"/>
<keyword evidence="3" id="KW-1185">Reference proteome</keyword>
<dbReference type="GO" id="GO:0003697">
    <property type="term" value="F:single-stranded DNA binding"/>
    <property type="evidence" value="ECO:0007669"/>
    <property type="project" value="TreeGrafter"/>
</dbReference>
<dbReference type="AlphaFoldDB" id="A0A085LZ85"/>
<dbReference type="Pfam" id="PF17906">
    <property type="entry name" value="HTH_48"/>
    <property type="match status" value="1"/>
</dbReference>
<dbReference type="GO" id="GO:0044547">
    <property type="term" value="F:DNA topoisomerase binding"/>
    <property type="evidence" value="ECO:0007669"/>
    <property type="project" value="TreeGrafter"/>
</dbReference>
<dbReference type="EMBL" id="KL363255">
    <property type="protein sequence ID" value="KFD50281.1"/>
    <property type="molecule type" value="Genomic_DNA"/>
</dbReference>
<dbReference type="InterPro" id="IPR052709">
    <property type="entry name" value="Transposase-MT_Hybrid"/>
</dbReference>
<dbReference type="GO" id="GO:0006303">
    <property type="term" value="P:double-strand break repair via nonhomologous end joining"/>
    <property type="evidence" value="ECO:0007669"/>
    <property type="project" value="TreeGrafter"/>
</dbReference>
<dbReference type="GO" id="GO:0044774">
    <property type="term" value="P:mitotic DNA integrity checkpoint signaling"/>
    <property type="evidence" value="ECO:0007669"/>
    <property type="project" value="TreeGrafter"/>
</dbReference>
<dbReference type="Gene3D" id="1.10.10.1450">
    <property type="match status" value="1"/>
</dbReference>
<dbReference type="PANTHER" id="PTHR46060:SF2">
    <property type="entry name" value="HISTONE-LYSINE N-METHYLTRANSFERASE SETMAR"/>
    <property type="match status" value="1"/>
</dbReference>
<dbReference type="PANTHER" id="PTHR46060">
    <property type="entry name" value="MARINER MOS1 TRANSPOSASE-LIKE PROTEIN"/>
    <property type="match status" value="1"/>
</dbReference>
<dbReference type="GO" id="GO:0015074">
    <property type="term" value="P:DNA integration"/>
    <property type="evidence" value="ECO:0007669"/>
    <property type="project" value="TreeGrafter"/>
</dbReference>
<dbReference type="GO" id="GO:0035861">
    <property type="term" value="C:site of double-strand break"/>
    <property type="evidence" value="ECO:0007669"/>
    <property type="project" value="TreeGrafter"/>
</dbReference>
<dbReference type="Gene3D" id="1.10.10.10">
    <property type="entry name" value="Winged helix-like DNA-binding domain superfamily/Winged helix DNA-binding domain"/>
    <property type="match status" value="1"/>
</dbReference>
<dbReference type="GO" id="GO:0042800">
    <property type="term" value="F:histone H3K4 methyltransferase activity"/>
    <property type="evidence" value="ECO:0007669"/>
    <property type="project" value="TreeGrafter"/>
</dbReference>
<accession>A0A085LZ85</accession>
<sequence>MECQVDKKEHLRHVLLFLYNGGLSAVTAAEKIQAVYGEEAISDRTARKWFSRFMEGNFDLSDSARSGRPSDFDEERLNALLHEDPRQSTRELAEKMAAVM</sequence>
<feature type="domain" description="Mos1 transposase HTH" evidence="1">
    <location>
        <begin position="8"/>
        <end position="57"/>
    </location>
</feature>
<evidence type="ECO:0000313" key="2">
    <source>
        <dbReference type="EMBL" id="KFD50281.1"/>
    </source>
</evidence>
<evidence type="ECO:0000313" key="3">
    <source>
        <dbReference type="Proteomes" id="UP000030764"/>
    </source>
</evidence>
<dbReference type="GO" id="GO:0031297">
    <property type="term" value="P:replication fork processing"/>
    <property type="evidence" value="ECO:0007669"/>
    <property type="project" value="TreeGrafter"/>
</dbReference>
<organism evidence="2 3">
    <name type="scientific">Trichuris suis</name>
    <name type="common">pig whipworm</name>
    <dbReference type="NCBI Taxonomy" id="68888"/>
    <lineage>
        <taxon>Eukaryota</taxon>
        <taxon>Metazoa</taxon>
        <taxon>Ecdysozoa</taxon>
        <taxon>Nematoda</taxon>
        <taxon>Enoplea</taxon>
        <taxon>Dorylaimia</taxon>
        <taxon>Trichinellida</taxon>
        <taxon>Trichuridae</taxon>
        <taxon>Trichuris</taxon>
    </lineage>
</organism>
<protein>
    <recommendedName>
        <fullName evidence="1">Mos1 transposase HTH domain-containing protein</fullName>
    </recommendedName>
</protein>
<reference evidence="2 3" key="1">
    <citation type="journal article" date="2014" name="Nat. Genet.">
        <title>Genome and transcriptome of the porcine whipworm Trichuris suis.</title>
        <authorList>
            <person name="Jex A.R."/>
            <person name="Nejsum P."/>
            <person name="Schwarz E.M."/>
            <person name="Hu L."/>
            <person name="Young N.D."/>
            <person name="Hall R.S."/>
            <person name="Korhonen P.K."/>
            <person name="Liao S."/>
            <person name="Thamsborg S."/>
            <person name="Xia J."/>
            <person name="Xu P."/>
            <person name="Wang S."/>
            <person name="Scheerlinck J.P."/>
            <person name="Hofmann A."/>
            <person name="Sternberg P.W."/>
            <person name="Wang J."/>
            <person name="Gasser R.B."/>
        </authorList>
    </citation>
    <scope>NUCLEOTIDE SEQUENCE [LARGE SCALE GENOMIC DNA]</scope>
    <source>
        <strain evidence="2">DCEP-RM93M</strain>
    </source>
</reference>
<dbReference type="GO" id="GO:0003690">
    <property type="term" value="F:double-stranded DNA binding"/>
    <property type="evidence" value="ECO:0007669"/>
    <property type="project" value="TreeGrafter"/>
</dbReference>
<dbReference type="GO" id="GO:0000793">
    <property type="term" value="C:condensed chromosome"/>
    <property type="evidence" value="ECO:0007669"/>
    <property type="project" value="TreeGrafter"/>
</dbReference>
<dbReference type="GO" id="GO:0000729">
    <property type="term" value="P:DNA double-strand break processing"/>
    <property type="evidence" value="ECO:0007669"/>
    <property type="project" value="TreeGrafter"/>
</dbReference>
<dbReference type="Proteomes" id="UP000030764">
    <property type="component" value="Unassembled WGS sequence"/>
</dbReference>